<dbReference type="Gene3D" id="1.10.10.10">
    <property type="entry name" value="Winged helix-like DNA-binding domain superfamily/Winged helix DNA-binding domain"/>
    <property type="match status" value="1"/>
</dbReference>
<evidence type="ECO:0000313" key="7">
    <source>
        <dbReference type="Proteomes" id="UP001595836"/>
    </source>
</evidence>
<dbReference type="Gene3D" id="3.30.450.40">
    <property type="match status" value="1"/>
</dbReference>
<organism evidence="6 7">
    <name type="scientific">Dietzia aurantiaca</name>
    <dbReference type="NCBI Taxonomy" id="983873"/>
    <lineage>
        <taxon>Bacteria</taxon>
        <taxon>Bacillati</taxon>
        <taxon>Actinomycetota</taxon>
        <taxon>Actinomycetes</taxon>
        <taxon>Mycobacteriales</taxon>
        <taxon>Dietziaceae</taxon>
        <taxon>Dietzia</taxon>
    </lineage>
</organism>
<comment type="caution">
    <text evidence="6">The sequence shown here is derived from an EMBL/GenBank/DDBJ whole genome shotgun (WGS) entry which is preliminary data.</text>
</comment>
<dbReference type="PROSITE" id="PS51078">
    <property type="entry name" value="ICLR_ED"/>
    <property type="match status" value="1"/>
</dbReference>
<dbReference type="PROSITE" id="PS51077">
    <property type="entry name" value="HTH_ICLR"/>
    <property type="match status" value="1"/>
</dbReference>
<keyword evidence="1" id="KW-0805">Transcription regulation</keyword>
<keyword evidence="2" id="KW-0238">DNA-binding</keyword>
<feature type="domain" description="HTH iclR-type" evidence="4">
    <location>
        <begin position="6"/>
        <end position="66"/>
    </location>
</feature>
<dbReference type="RefSeq" id="WP_344988699.1">
    <property type="nucleotide sequence ID" value="NZ_BAABCD010000006.1"/>
</dbReference>
<evidence type="ECO:0000259" key="5">
    <source>
        <dbReference type="PROSITE" id="PS51078"/>
    </source>
</evidence>
<dbReference type="InterPro" id="IPR050707">
    <property type="entry name" value="HTH_MetabolicPath_Reg"/>
</dbReference>
<dbReference type="Pfam" id="PF09339">
    <property type="entry name" value="HTH_IclR"/>
    <property type="match status" value="1"/>
</dbReference>
<gene>
    <name evidence="6" type="ORF">ACFO7U_04170</name>
</gene>
<dbReference type="Pfam" id="PF01614">
    <property type="entry name" value="IclR_C"/>
    <property type="match status" value="1"/>
</dbReference>
<dbReference type="InterPro" id="IPR036388">
    <property type="entry name" value="WH-like_DNA-bd_sf"/>
</dbReference>
<dbReference type="SUPFAM" id="SSF55781">
    <property type="entry name" value="GAF domain-like"/>
    <property type="match status" value="1"/>
</dbReference>
<name>A0ABV9PLI7_9ACTN</name>
<protein>
    <submittedName>
        <fullName evidence="6">IclR family transcriptional regulator</fullName>
    </submittedName>
</protein>
<sequence>MTPPPASPVDRAFDVLRATAAGSGGLTLSELARATGLAKSTTLRLLAALERNGAVTRIGQHYRLGPLIHELDPIPVSPEYERIRRVLTPFLAHLFEATRATVHLATLHRDEVVYLNKLHGPRPIPSPSRIGGGLPSYCTGVGKAMLAFDDEAAARVARGPMVAWTDTTVTSADALAVELAEIRRRRRSLDNAELTPGLYCVAAPVFDDDAAGSGPAAGGTRAVAALSASAADGSALARLEPLVTRVAVAAGRALAADR</sequence>
<dbReference type="PANTHER" id="PTHR30136">
    <property type="entry name" value="HELIX-TURN-HELIX TRANSCRIPTIONAL REGULATOR, ICLR FAMILY"/>
    <property type="match status" value="1"/>
</dbReference>
<dbReference type="InterPro" id="IPR005471">
    <property type="entry name" value="Tscrpt_reg_IclR_N"/>
</dbReference>
<dbReference type="EMBL" id="JBHSHP010000009">
    <property type="protein sequence ID" value="MFC4753977.1"/>
    <property type="molecule type" value="Genomic_DNA"/>
</dbReference>
<reference evidence="7" key="1">
    <citation type="journal article" date="2019" name="Int. J. Syst. Evol. Microbiol.">
        <title>The Global Catalogue of Microorganisms (GCM) 10K type strain sequencing project: providing services to taxonomists for standard genome sequencing and annotation.</title>
        <authorList>
            <consortium name="The Broad Institute Genomics Platform"/>
            <consortium name="The Broad Institute Genome Sequencing Center for Infectious Disease"/>
            <person name="Wu L."/>
            <person name="Ma J."/>
        </authorList>
    </citation>
    <scope>NUCLEOTIDE SEQUENCE [LARGE SCALE GENOMIC DNA]</scope>
    <source>
        <strain evidence="7">JCM 11882</strain>
    </source>
</reference>
<keyword evidence="3" id="KW-0804">Transcription</keyword>
<dbReference type="PANTHER" id="PTHR30136:SF35">
    <property type="entry name" value="HTH-TYPE TRANSCRIPTIONAL REGULATOR RV1719"/>
    <property type="match status" value="1"/>
</dbReference>
<dbReference type="SMART" id="SM00346">
    <property type="entry name" value="HTH_ICLR"/>
    <property type="match status" value="1"/>
</dbReference>
<dbReference type="SUPFAM" id="SSF46785">
    <property type="entry name" value="Winged helix' DNA-binding domain"/>
    <property type="match status" value="1"/>
</dbReference>
<evidence type="ECO:0000256" key="1">
    <source>
        <dbReference type="ARBA" id="ARBA00023015"/>
    </source>
</evidence>
<dbReference type="Proteomes" id="UP001595836">
    <property type="component" value="Unassembled WGS sequence"/>
</dbReference>
<evidence type="ECO:0000313" key="6">
    <source>
        <dbReference type="EMBL" id="MFC4753977.1"/>
    </source>
</evidence>
<keyword evidence="7" id="KW-1185">Reference proteome</keyword>
<proteinExistence type="predicted"/>
<dbReference type="InterPro" id="IPR029016">
    <property type="entry name" value="GAF-like_dom_sf"/>
</dbReference>
<evidence type="ECO:0000256" key="3">
    <source>
        <dbReference type="ARBA" id="ARBA00023163"/>
    </source>
</evidence>
<dbReference type="InterPro" id="IPR014757">
    <property type="entry name" value="Tscrpt_reg_IclR_C"/>
</dbReference>
<dbReference type="InterPro" id="IPR036390">
    <property type="entry name" value="WH_DNA-bd_sf"/>
</dbReference>
<evidence type="ECO:0000256" key="2">
    <source>
        <dbReference type="ARBA" id="ARBA00023125"/>
    </source>
</evidence>
<feature type="domain" description="IclR-ED" evidence="5">
    <location>
        <begin position="60"/>
        <end position="256"/>
    </location>
</feature>
<accession>A0ABV9PLI7</accession>
<evidence type="ECO:0000259" key="4">
    <source>
        <dbReference type="PROSITE" id="PS51077"/>
    </source>
</evidence>